<evidence type="ECO:0000313" key="2">
    <source>
        <dbReference type="EMBL" id="PHN02547.1"/>
    </source>
</evidence>
<protein>
    <recommendedName>
        <fullName evidence="4">PH domain-containing protein</fullName>
    </recommendedName>
</protein>
<feature type="transmembrane region" description="Helical" evidence="1">
    <location>
        <begin position="24"/>
        <end position="43"/>
    </location>
</feature>
<keyword evidence="1" id="KW-0812">Transmembrane</keyword>
<gene>
    <name evidence="2" type="ORF">CRP01_31725</name>
</gene>
<dbReference type="AlphaFoldDB" id="A0A2D0N274"/>
<comment type="caution">
    <text evidence="2">The sequence shown here is derived from an EMBL/GenBank/DDBJ whole genome shotgun (WGS) entry which is preliminary data.</text>
</comment>
<proteinExistence type="predicted"/>
<accession>A0A2D0N274</accession>
<keyword evidence="3" id="KW-1185">Reference proteome</keyword>
<evidence type="ECO:0000313" key="3">
    <source>
        <dbReference type="Proteomes" id="UP000223913"/>
    </source>
</evidence>
<dbReference type="Proteomes" id="UP000223913">
    <property type="component" value="Unassembled WGS sequence"/>
</dbReference>
<feature type="transmembrane region" description="Helical" evidence="1">
    <location>
        <begin position="55"/>
        <end position="75"/>
    </location>
</feature>
<name>A0A2D0N274_FLAN2</name>
<reference evidence="2 3" key="1">
    <citation type="submission" date="2017-10" db="EMBL/GenBank/DDBJ databases">
        <title>The draft genome sequence of Lewinella nigricans NBRC 102662.</title>
        <authorList>
            <person name="Wang K."/>
        </authorList>
    </citation>
    <scope>NUCLEOTIDE SEQUENCE [LARGE SCALE GENOMIC DNA]</scope>
    <source>
        <strain evidence="2 3">NBRC 102662</strain>
    </source>
</reference>
<keyword evidence="1" id="KW-1133">Transmembrane helix</keyword>
<dbReference type="EMBL" id="PDUD01000039">
    <property type="protein sequence ID" value="PHN02547.1"/>
    <property type="molecule type" value="Genomic_DNA"/>
</dbReference>
<sequence>MKGKEQVIPSQTLIFEQSPTMKRIGYCLAIAASLVVLILAPGMKLEHVKAGSLPMLMIALLPLIWVFIFLPYVVITTKKRLIIKGDRFVIKSNRKKYAVNKSLKDMVWWREISAMAGGYLDVGDKIQIQFSNRKIMLHQLEFKNFPELKQYFKNNHREKEKKVSR</sequence>
<evidence type="ECO:0000256" key="1">
    <source>
        <dbReference type="SAM" id="Phobius"/>
    </source>
</evidence>
<evidence type="ECO:0008006" key="4">
    <source>
        <dbReference type="Google" id="ProtNLM"/>
    </source>
</evidence>
<organism evidence="2 3">
    <name type="scientific">Flavilitoribacter nigricans (strain ATCC 23147 / DSM 23189 / NBRC 102662 / NCIMB 1420 / SS-2)</name>
    <name type="common">Lewinella nigricans</name>
    <dbReference type="NCBI Taxonomy" id="1122177"/>
    <lineage>
        <taxon>Bacteria</taxon>
        <taxon>Pseudomonadati</taxon>
        <taxon>Bacteroidota</taxon>
        <taxon>Saprospiria</taxon>
        <taxon>Saprospirales</taxon>
        <taxon>Lewinellaceae</taxon>
        <taxon>Flavilitoribacter</taxon>
    </lineage>
</organism>
<keyword evidence="1" id="KW-0472">Membrane</keyword>
<dbReference type="RefSeq" id="WP_099154092.1">
    <property type="nucleotide sequence ID" value="NZ_PDUD01000039.1"/>
</dbReference>